<dbReference type="SUPFAM" id="SSF55144">
    <property type="entry name" value="LigT-like"/>
    <property type="match status" value="1"/>
</dbReference>
<dbReference type="CDD" id="cd22419">
    <property type="entry name" value="KH-I_ASCC1"/>
    <property type="match status" value="1"/>
</dbReference>
<dbReference type="EMBL" id="JBJQND010000016">
    <property type="protein sequence ID" value="KAL3847580.1"/>
    <property type="molecule type" value="Genomic_DNA"/>
</dbReference>
<reference evidence="3 4" key="1">
    <citation type="submission" date="2024-11" db="EMBL/GenBank/DDBJ databases">
        <title>Chromosome-level genome assembly of the freshwater bivalve Anodonta woodiana.</title>
        <authorList>
            <person name="Chen X."/>
        </authorList>
    </citation>
    <scope>NUCLEOTIDE SEQUENCE [LARGE SCALE GENOMIC DNA]</scope>
    <source>
        <strain evidence="3">MN2024</strain>
        <tissue evidence="3">Gills</tissue>
    </source>
</reference>
<evidence type="ECO:0000256" key="1">
    <source>
        <dbReference type="PROSITE-ProRule" id="PRU00117"/>
    </source>
</evidence>
<evidence type="ECO:0000259" key="2">
    <source>
        <dbReference type="SMART" id="SM00322"/>
    </source>
</evidence>
<dbReference type="InterPro" id="IPR004087">
    <property type="entry name" value="KH_dom"/>
</dbReference>
<dbReference type="PROSITE" id="PS50084">
    <property type="entry name" value="KH_TYPE_1"/>
    <property type="match status" value="1"/>
</dbReference>
<dbReference type="InterPro" id="IPR009097">
    <property type="entry name" value="Cyclic_Pdiesterase"/>
</dbReference>
<dbReference type="InterPro" id="IPR004088">
    <property type="entry name" value="KH_dom_type_1"/>
</dbReference>
<dbReference type="Pfam" id="PF00013">
    <property type="entry name" value="KH_1"/>
    <property type="match status" value="1"/>
</dbReference>
<dbReference type="SMART" id="SM00322">
    <property type="entry name" value="KH"/>
    <property type="match status" value="1"/>
</dbReference>
<dbReference type="Gene3D" id="3.90.1140.10">
    <property type="entry name" value="Cyclic phosphodiesterase"/>
    <property type="match status" value="1"/>
</dbReference>
<keyword evidence="4" id="KW-1185">Reference proteome</keyword>
<name>A0ABD3UDV2_SINWO</name>
<proteinExistence type="predicted"/>
<protein>
    <recommendedName>
        <fullName evidence="2">K Homology domain-containing protein</fullName>
    </recommendedName>
</protein>
<dbReference type="SUPFAM" id="SSF54791">
    <property type="entry name" value="Eukaryotic type KH-domain (KH-domain type I)"/>
    <property type="match status" value="1"/>
</dbReference>
<dbReference type="AlphaFoldDB" id="A0ABD3UDV2"/>
<gene>
    <name evidence="3" type="ORF">ACJMK2_018483</name>
</gene>
<dbReference type="Proteomes" id="UP001634394">
    <property type="component" value="Unassembled WGS sequence"/>
</dbReference>
<dbReference type="Gene3D" id="3.30.1370.10">
    <property type="entry name" value="K Homology domain, type 1"/>
    <property type="match status" value="1"/>
</dbReference>
<dbReference type="Pfam" id="PF10469">
    <property type="entry name" value="AKAP7_NLS"/>
    <property type="match status" value="1"/>
</dbReference>
<dbReference type="InterPro" id="IPR009210">
    <property type="entry name" value="ASCC1"/>
</dbReference>
<evidence type="ECO:0000313" key="4">
    <source>
        <dbReference type="Proteomes" id="UP001634394"/>
    </source>
</evidence>
<dbReference type="GO" id="GO:0003723">
    <property type="term" value="F:RNA binding"/>
    <property type="evidence" value="ECO:0007669"/>
    <property type="project" value="UniProtKB-UniRule"/>
</dbReference>
<comment type="caution">
    <text evidence="3">The sequence shown here is derived from an EMBL/GenBank/DDBJ whole genome shotgun (WGS) entry which is preliminary data.</text>
</comment>
<sequence length="357" mass="40846">MDVLRPPIIRIGDRCYRKNPILQRDVNMAEEEEYTEFLQEESAWNDEICDIKVNLEETDNGYKLTLSEVPSTFFKFIVGKKGETKKKLETETKTRIQIPPMGKEGDIVISGHDRKGVLSAKTRIDLLTNSARQKEQFTHFLSIPVTATNIKVAMEDFKMDVLVQCDGDRGVDQTIFQNPDKLHLTLATLVLLNEKEINQALEVLRQCQQDLVNPILKGEPLHCHVRGLEYMNDDPAEVDVLYAKVDDESDRLQMLVDRIVDSFAGTNLMQHQYDRVKLHITVMNTIFRKDPSGATQAPQRQKNRGTRERESFFATNILKKFGDYSFGDYHINTIHLSQRYSTGPGGYYTCVGSIDLP</sequence>
<keyword evidence="1" id="KW-0694">RNA-binding</keyword>
<dbReference type="PIRSF" id="PIRSF027019">
    <property type="entry name" value="Euk_LigT"/>
    <property type="match status" value="1"/>
</dbReference>
<dbReference type="InterPro" id="IPR047538">
    <property type="entry name" value="KH-I_ASCC1"/>
</dbReference>
<dbReference type="PANTHER" id="PTHR13360:SF1">
    <property type="entry name" value="ACTIVATING SIGNAL COINTEGRATOR 1 COMPLEX SUBUNIT 1"/>
    <property type="match status" value="1"/>
</dbReference>
<dbReference type="InterPro" id="IPR019510">
    <property type="entry name" value="AKAP7-like_phosphoesterase"/>
</dbReference>
<accession>A0ABD3UDV2</accession>
<dbReference type="InterPro" id="IPR036612">
    <property type="entry name" value="KH_dom_type_1_sf"/>
</dbReference>
<organism evidence="3 4">
    <name type="scientific">Sinanodonta woodiana</name>
    <name type="common">Chinese pond mussel</name>
    <name type="synonym">Anodonta woodiana</name>
    <dbReference type="NCBI Taxonomy" id="1069815"/>
    <lineage>
        <taxon>Eukaryota</taxon>
        <taxon>Metazoa</taxon>
        <taxon>Spiralia</taxon>
        <taxon>Lophotrochozoa</taxon>
        <taxon>Mollusca</taxon>
        <taxon>Bivalvia</taxon>
        <taxon>Autobranchia</taxon>
        <taxon>Heteroconchia</taxon>
        <taxon>Palaeoheterodonta</taxon>
        <taxon>Unionida</taxon>
        <taxon>Unionoidea</taxon>
        <taxon>Unionidae</taxon>
        <taxon>Unioninae</taxon>
        <taxon>Sinanodonta</taxon>
    </lineage>
</organism>
<feature type="domain" description="K Homology" evidence="2">
    <location>
        <begin position="60"/>
        <end position="129"/>
    </location>
</feature>
<evidence type="ECO:0000313" key="3">
    <source>
        <dbReference type="EMBL" id="KAL3847580.1"/>
    </source>
</evidence>
<dbReference type="PANTHER" id="PTHR13360">
    <property type="entry name" value="ACTIVATING SIGNAL COINTEGRATOR 1 COMPLEX SUBUNIT 1"/>
    <property type="match status" value="1"/>
</dbReference>